<dbReference type="EMBL" id="JBFOLK010000013">
    <property type="protein sequence ID" value="KAL2466995.1"/>
    <property type="molecule type" value="Genomic_DNA"/>
</dbReference>
<feature type="signal peptide" evidence="1">
    <location>
        <begin position="1"/>
        <end position="24"/>
    </location>
</feature>
<feature type="domain" description="GPI-anchored protein LLG1-like" evidence="2">
    <location>
        <begin position="52"/>
        <end position="128"/>
    </location>
</feature>
<comment type="caution">
    <text evidence="3">The sequence shown here is derived from an EMBL/GenBank/DDBJ whole genome shotgun (WGS) entry which is preliminary data.</text>
</comment>
<dbReference type="PANTHER" id="PTHR31533">
    <property type="entry name" value="GPI-ANCHORED PROTEIN LLG1-RELATED-RELATED"/>
    <property type="match status" value="1"/>
</dbReference>
<name>A0ABD1PSV6_9LAMI</name>
<reference evidence="4" key="1">
    <citation type="submission" date="2024-07" db="EMBL/GenBank/DDBJ databases">
        <title>Two chromosome-level genome assemblies of Korean endemic species Abeliophyllum distichum and Forsythia ovata (Oleaceae).</title>
        <authorList>
            <person name="Jang H."/>
        </authorList>
    </citation>
    <scope>NUCLEOTIDE SEQUENCE [LARGE SCALE GENOMIC DNA]</scope>
</reference>
<keyword evidence="4" id="KW-1185">Reference proteome</keyword>
<dbReference type="InterPro" id="IPR058888">
    <property type="entry name" value="LLG1-like"/>
</dbReference>
<dbReference type="InterPro" id="IPR039307">
    <property type="entry name" value="LORELEI-like"/>
</dbReference>
<protein>
    <submittedName>
        <fullName evidence="3">LORELEI-LIKE-GPI-ANCHORED PROTEIN 1</fullName>
    </submittedName>
</protein>
<proteinExistence type="predicted"/>
<sequence length="169" mass="18408">MDLSNFKCCLILAIFLPFFAGLSASTFISDSIFGSSGSTGRNLLQAKKPCPVNFEFQNYTIITSKCKGPLYPPKLCCPALKDFSCPFVDDLNDLTNDCATTMFSYINLYGKYPPGLFSSECREGKQGLECPVLPPSASESEKSKGCWTVSKPFGGITLVGAFLVLLQFM</sequence>
<gene>
    <name evidence="3" type="ORF">Adt_42846</name>
</gene>
<evidence type="ECO:0000259" key="2">
    <source>
        <dbReference type="Pfam" id="PF26578"/>
    </source>
</evidence>
<organism evidence="3 4">
    <name type="scientific">Abeliophyllum distichum</name>
    <dbReference type="NCBI Taxonomy" id="126358"/>
    <lineage>
        <taxon>Eukaryota</taxon>
        <taxon>Viridiplantae</taxon>
        <taxon>Streptophyta</taxon>
        <taxon>Embryophyta</taxon>
        <taxon>Tracheophyta</taxon>
        <taxon>Spermatophyta</taxon>
        <taxon>Magnoliopsida</taxon>
        <taxon>eudicotyledons</taxon>
        <taxon>Gunneridae</taxon>
        <taxon>Pentapetalae</taxon>
        <taxon>asterids</taxon>
        <taxon>lamiids</taxon>
        <taxon>Lamiales</taxon>
        <taxon>Oleaceae</taxon>
        <taxon>Forsythieae</taxon>
        <taxon>Abeliophyllum</taxon>
    </lineage>
</organism>
<evidence type="ECO:0000313" key="3">
    <source>
        <dbReference type="EMBL" id="KAL2466995.1"/>
    </source>
</evidence>
<accession>A0ABD1PSV6</accession>
<evidence type="ECO:0000313" key="4">
    <source>
        <dbReference type="Proteomes" id="UP001604336"/>
    </source>
</evidence>
<dbReference type="Pfam" id="PF26578">
    <property type="entry name" value="LLG1"/>
    <property type="match status" value="1"/>
</dbReference>
<dbReference type="Proteomes" id="UP001604336">
    <property type="component" value="Unassembled WGS sequence"/>
</dbReference>
<dbReference type="AlphaFoldDB" id="A0ABD1PSV6"/>
<evidence type="ECO:0000256" key="1">
    <source>
        <dbReference type="SAM" id="SignalP"/>
    </source>
</evidence>
<dbReference type="PANTHER" id="PTHR31533:SF35">
    <property type="entry name" value="GPI-ANCHORED PROTEIN LLG2-RELATED"/>
    <property type="match status" value="1"/>
</dbReference>
<feature type="chain" id="PRO_5044779798" evidence="1">
    <location>
        <begin position="25"/>
        <end position="169"/>
    </location>
</feature>
<keyword evidence="1" id="KW-0732">Signal</keyword>